<keyword evidence="2" id="KW-1185">Reference proteome</keyword>
<name>A0ACC0PYG9_RHOML</name>
<sequence length="215" mass="24690">MDFPKPSYKIVPETPALLFLDIMDNVAEGYSLQSLSHLAEARISIFQTTDQFESDNSDYSEAVSDFLKGLSNVQRLYLSDEFVEVMYTANCQMPKFHCMTYLELGATGDDTVVWTLLPELLENSPHLGALVFGEVSGAWYVPVNLLLESLHSVGIHLKVYLLVCFFTSRRWFKSFEGQKDELKLLDYFLNNAKVLEKVNMRYSNQHRDWTVHITP</sequence>
<dbReference type="Proteomes" id="UP001062846">
    <property type="component" value="Chromosome 1"/>
</dbReference>
<accession>A0ACC0PYG9</accession>
<protein>
    <submittedName>
        <fullName evidence="1">Uncharacterized protein</fullName>
    </submittedName>
</protein>
<dbReference type="EMBL" id="CM046388">
    <property type="protein sequence ID" value="KAI8570783.1"/>
    <property type="molecule type" value="Genomic_DNA"/>
</dbReference>
<evidence type="ECO:0000313" key="1">
    <source>
        <dbReference type="EMBL" id="KAI8570783.1"/>
    </source>
</evidence>
<organism evidence="1 2">
    <name type="scientific">Rhododendron molle</name>
    <name type="common">Chinese azalea</name>
    <name type="synonym">Azalea mollis</name>
    <dbReference type="NCBI Taxonomy" id="49168"/>
    <lineage>
        <taxon>Eukaryota</taxon>
        <taxon>Viridiplantae</taxon>
        <taxon>Streptophyta</taxon>
        <taxon>Embryophyta</taxon>
        <taxon>Tracheophyta</taxon>
        <taxon>Spermatophyta</taxon>
        <taxon>Magnoliopsida</taxon>
        <taxon>eudicotyledons</taxon>
        <taxon>Gunneridae</taxon>
        <taxon>Pentapetalae</taxon>
        <taxon>asterids</taxon>
        <taxon>Ericales</taxon>
        <taxon>Ericaceae</taxon>
        <taxon>Ericoideae</taxon>
        <taxon>Rhodoreae</taxon>
        <taxon>Rhododendron</taxon>
    </lineage>
</organism>
<proteinExistence type="predicted"/>
<comment type="caution">
    <text evidence="1">The sequence shown here is derived from an EMBL/GenBank/DDBJ whole genome shotgun (WGS) entry which is preliminary data.</text>
</comment>
<reference evidence="1" key="1">
    <citation type="submission" date="2022-02" db="EMBL/GenBank/DDBJ databases">
        <title>Plant Genome Project.</title>
        <authorList>
            <person name="Zhang R.-G."/>
        </authorList>
    </citation>
    <scope>NUCLEOTIDE SEQUENCE</scope>
    <source>
        <strain evidence="1">AT1</strain>
    </source>
</reference>
<evidence type="ECO:0000313" key="2">
    <source>
        <dbReference type="Proteomes" id="UP001062846"/>
    </source>
</evidence>
<gene>
    <name evidence="1" type="ORF">RHMOL_Rhmol01G0063700</name>
</gene>